<dbReference type="InterPro" id="IPR001789">
    <property type="entry name" value="Sig_transdc_resp-reg_receiver"/>
</dbReference>
<dbReference type="Proteomes" id="UP001379945">
    <property type="component" value="Unassembled WGS sequence"/>
</dbReference>
<dbReference type="Gene3D" id="3.40.50.2300">
    <property type="match status" value="1"/>
</dbReference>
<keyword evidence="9" id="KW-0067">ATP-binding</keyword>
<dbReference type="InterPro" id="IPR004358">
    <property type="entry name" value="Sig_transdc_His_kin-like_C"/>
</dbReference>
<evidence type="ECO:0000256" key="1">
    <source>
        <dbReference type="ARBA" id="ARBA00000085"/>
    </source>
</evidence>
<feature type="modified residue" description="4-aspartylphosphate" evidence="6">
    <location>
        <position position="581"/>
    </location>
</feature>
<evidence type="ECO:0000256" key="4">
    <source>
        <dbReference type="ARBA" id="ARBA00022679"/>
    </source>
</evidence>
<dbReference type="EC" id="2.7.13.3" evidence="2"/>
<dbReference type="Pfam" id="PF02518">
    <property type="entry name" value="HATPase_c"/>
    <property type="match status" value="1"/>
</dbReference>
<dbReference type="CDD" id="cd00082">
    <property type="entry name" value="HisKA"/>
    <property type="match status" value="1"/>
</dbReference>
<evidence type="ECO:0000313" key="10">
    <source>
        <dbReference type="Proteomes" id="UP001379945"/>
    </source>
</evidence>
<evidence type="ECO:0000259" key="7">
    <source>
        <dbReference type="PROSITE" id="PS50109"/>
    </source>
</evidence>
<evidence type="ECO:0000256" key="2">
    <source>
        <dbReference type="ARBA" id="ARBA00012438"/>
    </source>
</evidence>
<name>A0ABU9C4N0_9BURK</name>
<dbReference type="Gene3D" id="3.30.565.10">
    <property type="entry name" value="Histidine kinase-like ATPase, C-terminal domain"/>
    <property type="match status" value="1"/>
</dbReference>
<evidence type="ECO:0000256" key="5">
    <source>
        <dbReference type="ARBA" id="ARBA00022777"/>
    </source>
</evidence>
<protein>
    <recommendedName>
        <fullName evidence="2">histidine kinase</fullName>
        <ecNumber evidence="2">2.7.13.3</ecNumber>
    </recommendedName>
</protein>
<comment type="catalytic activity">
    <reaction evidence="1">
        <text>ATP + protein L-histidine = ADP + protein N-phospho-L-histidine.</text>
        <dbReference type="EC" id="2.7.13.3"/>
    </reaction>
</comment>
<dbReference type="Gene3D" id="3.30.450.20">
    <property type="entry name" value="PAS domain"/>
    <property type="match status" value="2"/>
</dbReference>
<dbReference type="PANTHER" id="PTHR43047">
    <property type="entry name" value="TWO-COMPONENT HISTIDINE PROTEIN KINASE"/>
    <property type="match status" value="1"/>
</dbReference>
<gene>
    <name evidence="9" type="ORF">AACH00_10570</name>
</gene>
<accession>A0ABU9C4N0</accession>
<organism evidence="9 10">
    <name type="scientific">Ideonella margarita</name>
    <dbReference type="NCBI Taxonomy" id="2984191"/>
    <lineage>
        <taxon>Bacteria</taxon>
        <taxon>Pseudomonadati</taxon>
        <taxon>Pseudomonadota</taxon>
        <taxon>Betaproteobacteria</taxon>
        <taxon>Burkholderiales</taxon>
        <taxon>Sphaerotilaceae</taxon>
        <taxon>Ideonella</taxon>
    </lineage>
</organism>
<keyword evidence="3 6" id="KW-0597">Phosphoprotein</keyword>
<evidence type="ECO:0000313" key="9">
    <source>
        <dbReference type="EMBL" id="MEK8046793.1"/>
    </source>
</evidence>
<dbReference type="PROSITE" id="PS50110">
    <property type="entry name" value="RESPONSE_REGULATORY"/>
    <property type="match status" value="1"/>
</dbReference>
<dbReference type="SUPFAM" id="SSF52172">
    <property type="entry name" value="CheY-like"/>
    <property type="match status" value="1"/>
</dbReference>
<dbReference type="InterPro" id="IPR003594">
    <property type="entry name" value="HATPase_dom"/>
</dbReference>
<dbReference type="RefSeq" id="WP_341399090.1">
    <property type="nucleotide sequence ID" value="NZ_JBBUTI010000006.1"/>
</dbReference>
<feature type="domain" description="Response regulatory" evidence="8">
    <location>
        <begin position="531"/>
        <end position="648"/>
    </location>
</feature>
<dbReference type="SUPFAM" id="SSF55785">
    <property type="entry name" value="PYP-like sensor domain (PAS domain)"/>
    <property type="match status" value="2"/>
</dbReference>
<dbReference type="InterPro" id="IPR003661">
    <property type="entry name" value="HisK_dim/P_dom"/>
</dbReference>
<dbReference type="GO" id="GO:0005524">
    <property type="term" value="F:ATP binding"/>
    <property type="evidence" value="ECO:0007669"/>
    <property type="project" value="UniProtKB-KW"/>
</dbReference>
<dbReference type="SMART" id="SM00448">
    <property type="entry name" value="REC"/>
    <property type="match status" value="1"/>
</dbReference>
<keyword evidence="9" id="KW-0547">Nucleotide-binding</keyword>
<keyword evidence="10" id="KW-1185">Reference proteome</keyword>
<dbReference type="EMBL" id="JBBUTI010000006">
    <property type="protein sequence ID" value="MEK8046793.1"/>
    <property type="molecule type" value="Genomic_DNA"/>
</dbReference>
<dbReference type="InterPro" id="IPR005467">
    <property type="entry name" value="His_kinase_dom"/>
</dbReference>
<dbReference type="PANTHER" id="PTHR43047:SF72">
    <property type="entry name" value="OSMOSENSING HISTIDINE PROTEIN KINASE SLN1"/>
    <property type="match status" value="1"/>
</dbReference>
<dbReference type="InterPro" id="IPR035965">
    <property type="entry name" value="PAS-like_dom_sf"/>
</dbReference>
<evidence type="ECO:0000256" key="3">
    <source>
        <dbReference type="ARBA" id="ARBA00022553"/>
    </source>
</evidence>
<proteinExistence type="predicted"/>
<dbReference type="Pfam" id="PF00512">
    <property type="entry name" value="HisKA"/>
    <property type="match status" value="1"/>
</dbReference>
<feature type="domain" description="Histidine kinase" evidence="7">
    <location>
        <begin position="283"/>
        <end position="500"/>
    </location>
</feature>
<dbReference type="Gene3D" id="1.10.287.130">
    <property type="match status" value="1"/>
</dbReference>
<dbReference type="InterPro" id="IPR036097">
    <property type="entry name" value="HisK_dim/P_sf"/>
</dbReference>
<reference evidence="9 10" key="1">
    <citation type="submission" date="2024-04" db="EMBL/GenBank/DDBJ databases">
        <title>Novel species of the genus Ideonella isolated from streams.</title>
        <authorList>
            <person name="Lu H."/>
        </authorList>
    </citation>
    <scope>NUCLEOTIDE SEQUENCE [LARGE SCALE GENOMIC DNA]</scope>
    <source>
        <strain evidence="9 10">LYT19W</strain>
    </source>
</reference>
<dbReference type="PROSITE" id="PS50109">
    <property type="entry name" value="HIS_KIN"/>
    <property type="match status" value="1"/>
</dbReference>
<comment type="caution">
    <text evidence="9">The sequence shown here is derived from an EMBL/GenBank/DDBJ whole genome shotgun (WGS) entry which is preliminary data.</text>
</comment>
<dbReference type="InterPro" id="IPR011006">
    <property type="entry name" value="CheY-like_superfamily"/>
</dbReference>
<dbReference type="SUPFAM" id="SSF55874">
    <property type="entry name" value="ATPase domain of HSP90 chaperone/DNA topoisomerase II/histidine kinase"/>
    <property type="match status" value="1"/>
</dbReference>
<dbReference type="Pfam" id="PF00072">
    <property type="entry name" value="Response_reg"/>
    <property type="match status" value="1"/>
</dbReference>
<dbReference type="PRINTS" id="PR00344">
    <property type="entry name" value="BCTRLSENSOR"/>
</dbReference>
<sequence length="663" mass="71750">MFASGAGSSIQQLHSAPPTGHVHDGLPCAVVSFFDSGRLYNWNTGYMQMLGLELGAAPPALFADALTPASRILYLTGLWPKLQLQQWVEESYLTLRASAGGDVPVLVNIRREVLPDGRVRNVAVLVHIRDRKRMEEELLRARRATEQVPGLVCQFMLSPNGAACFPFASDAIQTLFDVTPAQARLSATPMRSRISPPDWRSLRRSLLVSARRLSSWHHEFRVRVRGEERWVEGRASPQRLADGTVLWHAYLCDATERRATDALVRDKEVAEQASRAKSEFLARISHELRTPLNAVMGFSQLLAADSAQRLDAAQRDYLGHIEAAGRGLLELVNEVLDLTRIETGAVDLHLQPCDVRQALLAGMGMVTLQAAQAGVELHCEAPAGLAVMADPQKLSQCLLNLLTNAVKYNRPQGLVRLTARPQGAWVALELHDTGPGLDARQCAHLFEPFNRLGAERTTVEGSGLGLVITRGLALRMGGDVLVHSVPGQGSCFTLQLPAVERAGIEAKRAPEATRPPEVPPAQATVGQQVRHALYVDDNPVNVMLMQAIAQRCPAMRLHVAATGAECLAQAERHAPELLLVDIGLPDINGLELLGRLRALPGLQAVPAVAVSADALPADVDRALAAGFADYWTKPLDLGATLAAFEAWLDRGAVALTAGRSFPG</sequence>
<dbReference type="InterPro" id="IPR036890">
    <property type="entry name" value="HATPase_C_sf"/>
</dbReference>
<keyword evidence="5" id="KW-0418">Kinase</keyword>
<evidence type="ECO:0000256" key="6">
    <source>
        <dbReference type="PROSITE-ProRule" id="PRU00169"/>
    </source>
</evidence>
<dbReference type="SMART" id="SM00387">
    <property type="entry name" value="HATPase_c"/>
    <property type="match status" value="1"/>
</dbReference>
<keyword evidence="4" id="KW-0808">Transferase</keyword>
<dbReference type="SUPFAM" id="SSF47384">
    <property type="entry name" value="Homodimeric domain of signal transducing histidine kinase"/>
    <property type="match status" value="1"/>
</dbReference>
<dbReference type="SMART" id="SM00388">
    <property type="entry name" value="HisKA"/>
    <property type="match status" value="1"/>
</dbReference>
<evidence type="ECO:0000259" key="8">
    <source>
        <dbReference type="PROSITE" id="PS50110"/>
    </source>
</evidence>